<comment type="caution">
    <text evidence="6">The sequence shown here is derived from an EMBL/GenBank/DDBJ whole genome shotgun (WGS) entry which is preliminary data.</text>
</comment>
<name>A0A562SKG1_9BACT</name>
<dbReference type="InterPro" id="IPR027417">
    <property type="entry name" value="P-loop_NTPase"/>
</dbReference>
<dbReference type="Proteomes" id="UP000316167">
    <property type="component" value="Unassembled WGS sequence"/>
</dbReference>
<gene>
    <name evidence="6" type="ORF">IQ13_2676</name>
</gene>
<dbReference type="SUPFAM" id="SSF52540">
    <property type="entry name" value="P-loop containing nucleoside triphosphate hydrolases"/>
    <property type="match status" value="2"/>
</dbReference>
<evidence type="ECO:0000256" key="1">
    <source>
        <dbReference type="ARBA" id="ARBA00022737"/>
    </source>
</evidence>
<dbReference type="GO" id="GO:0005524">
    <property type="term" value="F:ATP binding"/>
    <property type="evidence" value="ECO:0007669"/>
    <property type="project" value="UniProtKB-KW"/>
</dbReference>
<evidence type="ECO:0000313" key="7">
    <source>
        <dbReference type="Proteomes" id="UP000316167"/>
    </source>
</evidence>
<accession>A0A562SKG1</accession>
<dbReference type="PROSITE" id="PS00211">
    <property type="entry name" value="ABC_TRANSPORTER_1"/>
    <property type="match status" value="1"/>
</dbReference>
<dbReference type="PANTHER" id="PTHR19211:SF6">
    <property type="entry name" value="BLL7188 PROTEIN"/>
    <property type="match status" value="1"/>
</dbReference>
<dbReference type="InterPro" id="IPR017871">
    <property type="entry name" value="ABC_transporter-like_CS"/>
</dbReference>
<reference evidence="6 7" key="1">
    <citation type="journal article" date="2015" name="Stand. Genomic Sci.">
        <title>Genomic Encyclopedia of Bacterial and Archaeal Type Strains, Phase III: the genomes of soil and plant-associated and newly described type strains.</title>
        <authorList>
            <person name="Whitman W.B."/>
            <person name="Woyke T."/>
            <person name="Klenk H.P."/>
            <person name="Zhou Y."/>
            <person name="Lilburn T.G."/>
            <person name="Beck B.J."/>
            <person name="De Vos P."/>
            <person name="Vandamme P."/>
            <person name="Eisen J.A."/>
            <person name="Garrity G."/>
            <person name="Hugenholtz P."/>
            <person name="Kyrpides N.C."/>
        </authorList>
    </citation>
    <scope>NUCLEOTIDE SEQUENCE [LARGE SCALE GENOMIC DNA]</scope>
    <source>
        <strain evidence="6 7">CGMCC 1.7271</strain>
    </source>
</reference>
<evidence type="ECO:0000313" key="6">
    <source>
        <dbReference type="EMBL" id="TWI81658.1"/>
    </source>
</evidence>
<dbReference type="CDD" id="cd03221">
    <property type="entry name" value="ABCF_EF-3"/>
    <property type="match status" value="2"/>
</dbReference>
<keyword evidence="3" id="KW-0067">ATP-binding</keyword>
<keyword evidence="1" id="KW-0677">Repeat</keyword>
<dbReference type="OrthoDB" id="613473at2"/>
<dbReference type="InterPro" id="IPR050611">
    <property type="entry name" value="ABCF"/>
</dbReference>
<proteinExistence type="predicted"/>
<dbReference type="EMBL" id="VLLE01000004">
    <property type="protein sequence ID" value="TWI81658.1"/>
    <property type="molecule type" value="Genomic_DNA"/>
</dbReference>
<dbReference type="NCBIfam" id="NF000355">
    <property type="entry name" value="ribo_prot_ABC_F"/>
    <property type="match status" value="1"/>
</dbReference>
<feature type="region of interest" description="Disordered" evidence="4">
    <location>
        <begin position="248"/>
        <end position="270"/>
    </location>
</feature>
<evidence type="ECO:0000259" key="5">
    <source>
        <dbReference type="PROSITE" id="PS50893"/>
    </source>
</evidence>
<keyword evidence="2" id="KW-0547">Nucleotide-binding</keyword>
<dbReference type="FunFam" id="3.40.50.300:FF:001320">
    <property type="entry name" value="Heme ABC transporter ATP-binding protein"/>
    <property type="match status" value="1"/>
</dbReference>
<dbReference type="Pfam" id="PF00005">
    <property type="entry name" value="ABC_tran"/>
    <property type="match status" value="2"/>
</dbReference>
<dbReference type="Gene3D" id="3.40.50.300">
    <property type="entry name" value="P-loop containing nucleotide triphosphate hydrolases"/>
    <property type="match status" value="2"/>
</dbReference>
<dbReference type="InterPro" id="IPR003439">
    <property type="entry name" value="ABC_transporter-like_ATP-bd"/>
</dbReference>
<dbReference type="AlphaFoldDB" id="A0A562SKG1"/>
<dbReference type="GO" id="GO:0016887">
    <property type="term" value="F:ATP hydrolysis activity"/>
    <property type="evidence" value="ECO:0007669"/>
    <property type="project" value="InterPro"/>
</dbReference>
<sequence>MLILKNLSYTHPDKEVLFTDLQLSIRAGDKIALIGANGSGKSTLLKLIAGELAAPGGTIQLAEKPYFIPQIFGQFNHLRIAEALHVADKLKALHAILEGDVSELQLQILDDDWTIEERCIEALRYWQLDELDLEQPMSSLSGGQKTKVFLAAVHIHQPSFILLDEPSNHLDTAGRELLYQYILSSKATILLVSHDRTLLNLIDTVAELSKKGICMYGGNYDFYLEQKTQETAALFDDVKSKEKALRKAKEKERESIERQQKLNARGKSKQEKAGVPTIVMNTLRNNAEKSTAKLKSAHGEKIESVKEELQDLRTALPDLEQMRFGFDDSGLHKGKRLFEAKAVNFCYNKKIVWKEDLDVLISSGERIALRGANGSGKTTLLKMILGELEVAQGTIYRSIAHSVYIDQDYSLINNSLTIYQQLQYYNSSALQEHELKSRLHRFLFGKDDWDKRCGHLSGGERMRLMLCCLTVFQQAPDLIVLDEPTNNLDLQSIAILTAALKHYKGTLLVVSHDAYFLKEIEAERTISL</sequence>
<evidence type="ECO:0000256" key="3">
    <source>
        <dbReference type="ARBA" id="ARBA00022840"/>
    </source>
</evidence>
<dbReference type="SMART" id="SM00382">
    <property type="entry name" value="AAA"/>
    <property type="match status" value="2"/>
</dbReference>
<evidence type="ECO:0000256" key="2">
    <source>
        <dbReference type="ARBA" id="ARBA00022741"/>
    </source>
</evidence>
<dbReference type="RefSeq" id="WP_144886843.1">
    <property type="nucleotide sequence ID" value="NZ_VLLE01000004.1"/>
</dbReference>
<protein>
    <submittedName>
        <fullName evidence="6">ATPase subunit of ABC transporter with duplicated ATPase domains</fullName>
    </submittedName>
</protein>
<feature type="compositionally biased region" description="Basic and acidic residues" evidence="4">
    <location>
        <begin position="248"/>
        <end position="260"/>
    </location>
</feature>
<feature type="domain" description="ABC transporter" evidence="5">
    <location>
        <begin position="2"/>
        <end position="235"/>
    </location>
</feature>
<dbReference type="PROSITE" id="PS50893">
    <property type="entry name" value="ABC_TRANSPORTER_2"/>
    <property type="match status" value="1"/>
</dbReference>
<evidence type="ECO:0000256" key="4">
    <source>
        <dbReference type="SAM" id="MobiDB-lite"/>
    </source>
</evidence>
<dbReference type="PANTHER" id="PTHR19211">
    <property type="entry name" value="ATP-BINDING TRANSPORT PROTEIN-RELATED"/>
    <property type="match status" value="1"/>
</dbReference>
<dbReference type="InterPro" id="IPR003593">
    <property type="entry name" value="AAA+_ATPase"/>
</dbReference>
<keyword evidence="7" id="KW-1185">Reference proteome</keyword>
<organism evidence="6 7">
    <name type="scientific">Lacibacter cauensis</name>
    <dbReference type="NCBI Taxonomy" id="510947"/>
    <lineage>
        <taxon>Bacteria</taxon>
        <taxon>Pseudomonadati</taxon>
        <taxon>Bacteroidota</taxon>
        <taxon>Chitinophagia</taxon>
        <taxon>Chitinophagales</taxon>
        <taxon>Chitinophagaceae</taxon>
        <taxon>Lacibacter</taxon>
    </lineage>
</organism>